<dbReference type="GO" id="GO:0005886">
    <property type="term" value="C:plasma membrane"/>
    <property type="evidence" value="ECO:0007669"/>
    <property type="project" value="UniProtKB-SubCell"/>
</dbReference>
<keyword evidence="13" id="KW-0863">Zinc-finger</keyword>
<evidence type="ECO:0000313" key="20">
    <source>
        <dbReference type="Proteomes" id="UP000436088"/>
    </source>
</evidence>
<organism evidence="19 20">
    <name type="scientific">Hibiscus syriacus</name>
    <name type="common">Rose of Sharon</name>
    <dbReference type="NCBI Taxonomy" id="106335"/>
    <lineage>
        <taxon>Eukaryota</taxon>
        <taxon>Viridiplantae</taxon>
        <taxon>Streptophyta</taxon>
        <taxon>Embryophyta</taxon>
        <taxon>Tracheophyta</taxon>
        <taxon>Spermatophyta</taxon>
        <taxon>Magnoliopsida</taxon>
        <taxon>eudicotyledons</taxon>
        <taxon>Gunneridae</taxon>
        <taxon>Pentapetalae</taxon>
        <taxon>rosids</taxon>
        <taxon>malvids</taxon>
        <taxon>Malvales</taxon>
        <taxon>Malvaceae</taxon>
        <taxon>Malvoideae</taxon>
        <taxon>Hibiscus</taxon>
    </lineage>
</organism>
<keyword evidence="13" id="KW-0862">Zinc</keyword>
<dbReference type="InterPro" id="IPR011009">
    <property type="entry name" value="Kinase-like_dom_sf"/>
</dbReference>
<evidence type="ECO:0000256" key="15">
    <source>
        <dbReference type="SAM" id="MobiDB-lite"/>
    </source>
</evidence>
<keyword evidence="8 19" id="KW-0418">Kinase</keyword>
<evidence type="ECO:0000256" key="12">
    <source>
        <dbReference type="ARBA" id="ARBA00023157"/>
    </source>
</evidence>
<dbReference type="GO" id="GO:0004674">
    <property type="term" value="F:protein serine/threonine kinase activity"/>
    <property type="evidence" value="ECO:0007669"/>
    <property type="project" value="UniProtKB-EC"/>
</dbReference>
<dbReference type="Gene3D" id="3.30.200.20">
    <property type="entry name" value="Phosphorylase Kinase, domain 1"/>
    <property type="match status" value="1"/>
</dbReference>
<dbReference type="InterPro" id="IPR050823">
    <property type="entry name" value="Plant_Ser_Thr_Prot_Kinase"/>
</dbReference>
<dbReference type="PANTHER" id="PTHR45621">
    <property type="entry name" value="OS01G0588500 PROTEIN-RELATED"/>
    <property type="match status" value="1"/>
</dbReference>
<dbReference type="CDD" id="cd14066">
    <property type="entry name" value="STKc_IRAK"/>
    <property type="match status" value="1"/>
</dbReference>
<dbReference type="Gene3D" id="1.10.510.10">
    <property type="entry name" value="Transferase(Phosphotransferase) domain 1"/>
    <property type="match status" value="1"/>
</dbReference>
<dbReference type="PROSITE" id="PS50158">
    <property type="entry name" value="ZF_CCHC"/>
    <property type="match status" value="1"/>
</dbReference>
<feature type="region of interest" description="Disordered" evidence="15">
    <location>
        <begin position="661"/>
        <end position="702"/>
    </location>
</feature>
<feature type="domain" description="CCHC-type" evidence="17">
    <location>
        <begin position="623"/>
        <end position="638"/>
    </location>
</feature>
<evidence type="ECO:0000256" key="5">
    <source>
        <dbReference type="ARBA" id="ARBA00022692"/>
    </source>
</evidence>
<evidence type="ECO:0000259" key="18">
    <source>
        <dbReference type="PROSITE" id="PS50878"/>
    </source>
</evidence>
<keyword evidence="9 14" id="KW-0067">ATP-binding</keyword>
<feature type="compositionally biased region" description="Basic and acidic residues" evidence="15">
    <location>
        <begin position="661"/>
        <end position="681"/>
    </location>
</feature>
<evidence type="ECO:0000256" key="14">
    <source>
        <dbReference type="PROSITE-ProRule" id="PRU10141"/>
    </source>
</evidence>
<dbReference type="SUPFAM" id="SSF56219">
    <property type="entry name" value="DNase I-like"/>
    <property type="match status" value="1"/>
</dbReference>
<feature type="region of interest" description="Disordered" evidence="15">
    <location>
        <begin position="733"/>
        <end position="760"/>
    </location>
</feature>
<evidence type="ECO:0000256" key="2">
    <source>
        <dbReference type="ARBA" id="ARBA00012513"/>
    </source>
</evidence>
<dbReference type="InterPro" id="IPR001245">
    <property type="entry name" value="Ser-Thr/Tyr_kinase_cat_dom"/>
</dbReference>
<keyword evidence="12" id="KW-1015">Disulfide bond</keyword>
<evidence type="ECO:0000256" key="3">
    <source>
        <dbReference type="ARBA" id="ARBA00022475"/>
    </source>
</evidence>
<evidence type="ECO:0000256" key="13">
    <source>
        <dbReference type="PROSITE-ProRule" id="PRU00047"/>
    </source>
</evidence>
<dbReference type="CDD" id="cd01650">
    <property type="entry name" value="RT_nLTR_like"/>
    <property type="match status" value="1"/>
</dbReference>
<feature type="binding site" evidence="14">
    <location>
        <position position="146"/>
    </location>
    <ligand>
        <name>ATP</name>
        <dbReference type="ChEBI" id="CHEBI:30616"/>
    </ligand>
</feature>
<dbReference type="InterPro" id="IPR001878">
    <property type="entry name" value="Znf_CCHC"/>
</dbReference>
<keyword evidence="11" id="KW-0472">Membrane</keyword>
<protein>
    <recommendedName>
        <fullName evidence="2">non-specific serine/threonine protein kinase</fullName>
        <ecNumber evidence="2">2.7.11.1</ecNumber>
    </recommendedName>
</protein>
<evidence type="ECO:0000259" key="16">
    <source>
        <dbReference type="PROSITE" id="PS50011"/>
    </source>
</evidence>
<gene>
    <name evidence="19" type="ORF">F3Y22_tig00110418pilonHSYRG00182</name>
</gene>
<keyword evidence="6" id="KW-0732">Signal</keyword>
<dbReference type="EMBL" id="VEPZ02000979">
    <property type="protein sequence ID" value="KAE8705753.1"/>
    <property type="molecule type" value="Genomic_DNA"/>
</dbReference>
<dbReference type="EC" id="2.7.11.1" evidence="2"/>
<evidence type="ECO:0000256" key="9">
    <source>
        <dbReference type="ARBA" id="ARBA00022840"/>
    </source>
</evidence>
<dbReference type="SMART" id="SM00220">
    <property type="entry name" value="S_TKc"/>
    <property type="match status" value="1"/>
</dbReference>
<feature type="region of interest" description="Disordered" evidence="15">
    <location>
        <begin position="397"/>
        <end position="418"/>
    </location>
</feature>
<dbReference type="Pfam" id="PF07714">
    <property type="entry name" value="PK_Tyr_Ser-Thr"/>
    <property type="match status" value="1"/>
</dbReference>
<evidence type="ECO:0000256" key="7">
    <source>
        <dbReference type="ARBA" id="ARBA00022741"/>
    </source>
</evidence>
<dbReference type="GO" id="GO:0003676">
    <property type="term" value="F:nucleic acid binding"/>
    <property type="evidence" value="ECO:0007669"/>
    <property type="project" value="InterPro"/>
</dbReference>
<keyword evidence="3" id="KW-1003">Cell membrane</keyword>
<evidence type="ECO:0000256" key="6">
    <source>
        <dbReference type="ARBA" id="ARBA00022729"/>
    </source>
</evidence>
<dbReference type="PROSITE" id="PS00107">
    <property type="entry name" value="PROTEIN_KINASE_ATP"/>
    <property type="match status" value="1"/>
</dbReference>
<comment type="subcellular location">
    <subcellularLocation>
        <location evidence="1">Cell membrane</location>
        <topology evidence="1">Single-pass membrane protein</topology>
    </subcellularLocation>
</comment>
<dbReference type="SUPFAM" id="SSF56112">
    <property type="entry name" value="Protein kinase-like (PK-like)"/>
    <property type="match status" value="1"/>
</dbReference>
<accession>A0A6A3APL0</accession>
<evidence type="ECO:0000256" key="1">
    <source>
        <dbReference type="ARBA" id="ARBA00004162"/>
    </source>
</evidence>
<reference evidence="19" key="1">
    <citation type="submission" date="2019-09" db="EMBL/GenBank/DDBJ databases">
        <title>Draft genome information of white flower Hibiscus syriacus.</title>
        <authorList>
            <person name="Kim Y.-M."/>
        </authorList>
    </citation>
    <scope>NUCLEOTIDE SEQUENCE [LARGE SCALE GENOMIC DNA]</scope>
    <source>
        <strain evidence="19">YM2019G1</strain>
    </source>
</reference>
<evidence type="ECO:0000313" key="19">
    <source>
        <dbReference type="EMBL" id="KAE8705753.1"/>
    </source>
</evidence>
<dbReference type="InterPro" id="IPR000477">
    <property type="entry name" value="RT_dom"/>
</dbReference>
<dbReference type="InterPro" id="IPR043502">
    <property type="entry name" value="DNA/RNA_pol_sf"/>
</dbReference>
<evidence type="ECO:0000259" key="17">
    <source>
        <dbReference type="PROSITE" id="PS50158"/>
    </source>
</evidence>
<evidence type="ECO:0000256" key="11">
    <source>
        <dbReference type="ARBA" id="ARBA00023136"/>
    </source>
</evidence>
<feature type="compositionally biased region" description="Basic residues" evidence="15">
    <location>
        <begin position="406"/>
        <end position="418"/>
    </location>
</feature>
<evidence type="ECO:0000256" key="4">
    <source>
        <dbReference type="ARBA" id="ARBA00022679"/>
    </source>
</evidence>
<evidence type="ECO:0000256" key="8">
    <source>
        <dbReference type="ARBA" id="ARBA00022777"/>
    </source>
</evidence>
<keyword evidence="4" id="KW-0808">Transferase</keyword>
<dbReference type="FunFam" id="1.10.510.10:FF:000468">
    <property type="entry name" value="PTI1-like tyrosine-protein kinase 3"/>
    <property type="match status" value="1"/>
</dbReference>
<keyword evidence="5" id="KW-0812">Transmembrane</keyword>
<feature type="domain" description="Protein kinase" evidence="16">
    <location>
        <begin position="107"/>
        <end position="391"/>
    </location>
</feature>
<proteinExistence type="predicted"/>
<dbReference type="GO" id="GO:0045087">
    <property type="term" value="P:innate immune response"/>
    <property type="evidence" value="ECO:0007669"/>
    <property type="project" value="UniProtKB-ARBA"/>
</dbReference>
<name>A0A6A3APL0_HIBSY</name>
<dbReference type="SUPFAM" id="SSF56672">
    <property type="entry name" value="DNA/RNA polymerases"/>
    <property type="match status" value="1"/>
</dbReference>
<dbReference type="InterPro" id="IPR000719">
    <property type="entry name" value="Prot_kinase_dom"/>
</dbReference>
<dbReference type="Pfam" id="PF14111">
    <property type="entry name" value="DUF4283"/>
    <property type="match status" value="1"/>
</dbReference>
<dbReference type="Pfam" id="PF00078">
    <property type="entry name" value="RVT_1"/>
    <property type="match status" value="1"/>
</dbReference>
<evidence type="ECO:0000256" key="10">
    <source>
        <dbReference type="ARBA" id="ARBA00022989"/>
    </source>
</evidence>
<sequence length="1446" mass="162596">MDPRTSGYFHLPGPLKWVNRFRRELVFFLVFPICFDHISFIVSSSSHMGICWDKPAKCAHASSPNFPVPSISKPHTPVPSNLKADTSVSTSLKSFTFSDLKNATKNFRSETLLGEGGFGCVFKGWIDENTFAPTKPGTGIVVAIKKLNAESFQGHKEWLAEVNYLGQLHHENLVKLMGYCMESENRLLVYEFMQKGSLENHLFKKAVQPISWATRMHIARGVAQGLTFLHSLDANVIFRDLKASNILLDSDYNAKLSDFGLARDGPIGDNTHVSTRVVGTQGYAAPEYVASGHLTPKSDVYSFGVVLLELLSGRRAMDNEQVGFSEETLVEWAKPFLSDSRKVLRIMDTRLGGQYSKKGAQAAAALALQCLHTDPKNRPSMVVVLASLERLHATKQAAPRTPQHLQAKHGHHGIKHKAKSYHFPPPKSTDNNPIVCPPPEVFEAGTSVWKSSLVGQFLGAPPNFTALQRIIETLWNHPAKGEGVQVSYAGNNLYIFSFANDSARDWVLDNGPWHVFNKPLILRIWEPNLQKLDFYFAHLPIWIHLYNVPLELYTQDGLSYIASALGKPISMDSFIASKTRLHFAKVCVEVDVKQKIPDSVEVILANGLKTLIYVEVPWFPNSCKKCAKFGHSEKNCPSLHSTAPMKIWRKKVEVNISIETKPHANSDDLQQDHTEPSDSHSEAVTVSHPQIQYDHTPKDNLTSSSILLPAEENSPINKASSPLSDESALMETLSQPFLSPTRDKKSSTSIPKRGRGRPLKVKTKVPLKGSANRFEILSLIDENSPNVEIQPKKSRLAASGVANLLKELKATKKEHLVKSKTPHLRSLDSQLNSTPWILGGDFNTYLHYSESSDSDILGPYQSSDMRDFQDLTQDLLLQDHYYFGPSFTWSNKQKDTFLARKLDRVLINSFWATAFQRYFVEFYATGPSDHCMALKAKINWIKDGDKCSKFFHFVIASNNKRDTIRVLIDSQGKRLESFDQIATKVLEFFKMQLGSVNPNVKHTDFQFLKNLLHYDLPTELSNDLIRTVSNEEIKEALFSQGNDKALGPDGFTPLFFQKKTWHVVGDDVTSAIRFFFQEAFIMPAFNATIIALIPKIQNPSTVKDYRPISCYSVLYKIITKILVKRLTMLLPEIITPNQSAFVKGRSIIDNTLLAQELVKGYGRKLISPRCALKIDLQKAFDSLNWEFISCILKAIGLPNIFISWIECCFTEARYSISLNSSLVGYFKGQRGLRQGDPLSPTLFVLAMNILSKTLNLAVAKGIFGYHPKCKKIGLTHLSFADDLLIFCKGKSDSIAGIISVLDHFYLMSGLKLNFNIPQAIINCINQLCSRFIWKRNDQAASEARNEDFRDMAVKPSHSWSIKRIGKLRTTALPILSTGAKTTKEIWETIRDKRTKTDFQLGKDCLGYDLFLIKAACYVTHMTWGELINWASDNWKVYNQRACPNPT</sequence>
<dbReference type="InterPro" id="IPR036691">
    <property type="entry name" value="Endo/exonu/phosph_ase_sf"/>
</dbReference>
<keyword evidence="13" id="KW-0479">Metal-binding</keyword>
<keyword evidence="20" id="KW-1185">Reference proteome</keyword>
<dbReference type="Gene3D" id="3.60.10.10">
    <property type="entry name" value="Endonuclease/exonuclease/phosphatase"/>
    <property type="match status" value="1"/>
</dbReference>
<dbReference type="InterPro" id="IPR025558">
    <property type="entry name" value="DUF4283"/>
</dbReference>
<dbReference type="GO" id="GO:0008270">
    <property type="term" value="F:zinc ion binding"/>
    <property type="evidence" value="ECO:0007669"/>
    <property type="project" value="UniProtKB-KW"/>
</dbReference>
<dbReference type="FunFam" id="3.30.200.20:FF:000228">
    <property type="entry name" value="Serine/threonine-protein kinase BIK1"/>
    <property type="match status" value="1"/>
</dbReference>
<feature type="domain" description="Reverse transcriptase" evidence="18">
    <location>
        <begin position="1074"/>
        <end position="1353"/>
    </location>
</feature>
<keyword evidence="10" id="KW-1133">Transmembrane helix</keyword>
<dbReference type="Proteomes" id="UP000436088">
    <property type="component" value="Unassembled WGS sequence"/>
</dbReference>
<dbReference type="InterPro" id="IPR017441">
    <property type="entry name" value="Protein_kinase_ATP_BS"/>
</dbReference>
<comment type="caution">
    <text evidence="19">The sequence shown here is derived from an EMBL/GenBank/DDBJ whole genome shotgun (WGS) entry which is preliminary data.</text>
</comment>
<dbReference type="PROSITE" id="PS50011">
    <property type="entry name" value="PROTEIN_KINASE_DOM"/>
    <property type="match status" value="1"/>
</dbReference>
<dbReference type="PROSITE" id="PS50878">
    <property type="entry name" value="RT_POL"/>
    <property type="match status" value="1"/>
</dbReference>
<keyword evidence="7 14" id="KW-0547">Nucleotide-binding</keyword>
<dbReference type="GO" id="GO:0005524">
    <property type="term" value="F:ATP binding"/>
    <property type="evidence" value="ECO:0007669"/>
    <property type="project" value="UniProtKB-UniRule"/>
</dbReference>